<dbReference type="PROSITE" id="PS50943">
    <property type="entry name" value="HTH_CROC1"/>
    <property type="match status" value="1"/>
</dbReference>
<name>A0A0K1JPD1_9MICO</name>
<dbReference type="EMBL" id="CP011112">
    <property type="protein sequence ID" value="AKU18577.1"/>
    <property type="molecule type" value="Genomic_DNA"/>
</dbReference>
<dbReference type="InterPro" id="IPR010982">
    <property type="entry name" value="Lambda_DNA-bd_dom_sf"/>
</dbReference>
<dbReference type="SUPFAM" id="SSF47413">
    <property type="entry name" value="lambda repressor-like DNA-binding domains"/>
    <property type="match status" value="1"/>
</dbReference>
<evidence type="ECO:0000313" key="4">
    <source>
        <dbReference type="Proteomes" id="UP000066480"/>
    </source>
</evidence>
<dbReference type="KEGG" id="lmoi:VV02_02535"/>
<feature type="region of interest" description="Disordered" evidence="1">
    <location>
        <begin position="1"/>
        <end position="28"/>
    </location>
</feature>
<proteinExistence type="predicted"/>
<sequence>MSNANTLGAFLRSRRDATSPADVGLPPGVRRRAPGLRRAELAMLAGISVDYLVRLEQGRDQHPSSQVLGALGDALQLSIDERVHLKRLAKVSSGECQFSEPETAEPNRKVRPTVRALLRQFEPGIALVVNMVGEVLAFTSGYDRLARDTGILDPDVPSLPRFVFTDTRAREVYADWDAVADHHVATLLSWPPDPHVRDLIDDLTSLAGATFSEHLERHPVPRGTGVERWAHPTVGELRLSYESLELPVADGQRLLVYLPADEATAEAIGRLQRGRPGRLRAVSS</sequence>
<accession>A0A0K1JPD1</accession>
<evidence type="ECO:0000259" key="2">
    <source>
        <dbReference type="PROSITE" id="PS50943"/>
    </source>
</evidence>
<reference evidence="3 4" key="1">
    <citation type="submission" date="2015-03" db="EMBL/GenBank/DDBJ databases">
        <title>Luteipulveratus halotolerans sp. nov., a novel actinobacterium (Dermacoccaceae) from Sarawak, Malaysia.</title>
        <authorList>
            <person name="Juboi H."/>
            <person name="Basik A."/>
            <person name="Shamsul S.S."/>
            <person name="Arnold P."/>
            <person name="Schmitt E.K."/>
            <person name="Sanglier J.-J."/>
            <person name="Yeo T."/>
        </authorList>
    </citation>
    <scope>NUCLEOTIDE SEQUENCE [LARGE SCALE GENOMIC DNA]</scope>
    <source>
        <strain evidence="3 4">MN07-A0370</strain>
    </source>
</reference>
<dbReference type="PATRIC" id="fig|571913.6.peg.521"/>
<dbReference type="CDD" id="cd00093">
    <property type="entry name" value="HTH_XRE"/>
    <property type="match status" value="1"/>
</dbReference>
<dbReference type="InterPro" id="IPR001387">
    <property type="entry name" value="Cro/C1-type_HTH"/>
</dbReference>
<dbReference type="InterPro" id="IPR041413">
    <property type="entry name" value="MLTR_LBD"/>
</dbReference>
<dbReference type="SMART" id="SM00530">
    <property type="entry name" value="HTH_XRE"/>
    <property type="match status" value="1"/>
</dbReference>
<dbReference type="AlphaFoldDB" id="A0A0K1JPD1"/>
<dbReference type="Gene3D" id="1.10.260.40">
    <property type="entry name" value="lambda repressor-like DNA-binding domains"/>
    <property type="match status" value="1"/>
</dbReference>
<dbReference type="RefSeq" id="WP_052596457.1">
    <property type="nucleotide sequence ID" value="NZ_CP011112.1"/>
</dbReference>
<dbReference type="Pfam" id="PF17765">
    <property type="entry name" value="MLTR_LBD"/>
    <property type="match status" value="1"/>
</dbReference>
<dbReference type="PANTHER" id="PTHR35010">
    <property type="entry name" value="BLL4672 PROTEIN-RELATED"/>
    <property type="match status" value="1"/>
</dbReference>
<protein>
    <recommendedName>
        <fullName evidence="2">HTH cro/C1-type domain-containing protein</fullName>
    </recommendedName>
</protein>
<dbReference type="Gene3D" id="3.30.450.180">
    <property type="match status" value="1"/>
</dbReference>
<feature type="domain" description="HTH cro/C1-type" evidence="2">
    <location>
        <begin position="31"/>
        <end position="82"/>
    </location>
</feature>
<dbReference type="Pfam" id="PF13560">
    <property type="entry name" value="HTH_31"/>
    <property type="match status" value="1"/>
</dbReference>
<dbReference type="STRING" id="571913.VV02_02535"/>
<evidence type="ECO:0000256" key="1">
    <source>
        <dbReference type="SAM" id="MobiDB-lite"/>
    </source>
</evidence>
<organism evidence="3 4">
    <name type="scientific">Luteipulveratus mongoliensis</name>
    <dbReference type="NCBI Taxonomy" id="571913"/>
    <lineage>
        <taxon>Bacteria</taxon>
        <taxon>Bacillati</taxon>
        <taxon>Actinomycetota</taxon>
        <taxon>Actinomycetes</taxon>
        <taxon>Micrococcales</taxon>
        <taxon>Dermacoccaceae</taxon>
        <taxon>Luteipulveratus</taxon>
    </lineage>
</organism>
<dbReference type="GO" id="GO:0003677">
    <property type="term" value="F:DNA binding"/>
    <property type="evidence" value="ECO:0007669"/>
    <property type="project" value="InterPro"/>
</dbReference>
<dbReference type="Proteomes" id="UP000066480">
    <property type="component" value="Chromosome"/>
</dbReference>
<keyword evidence="4" id="KW-1185">Reference proteome</keyword>
<gene>
    <name evidence="3" type="ORF">VV02_02535</name>
</gene>
<dbReference type="OrthoDB" id="3518652at2"/>
<evidence type="ECO:0000313" key="3">
    <source>
        <dbReference type="EMBL" id="AKU18577.1"/>
    </source>
</evidence>